<keyword evidence="4" id="KW-1133">Transmembrane helix</keyword>
<evidence type="ECO:0000313" key="8">
    <source>
        <dbReference type="Proteomes" id="UP000824633"/>
    </source>
</evidence>
<proteinExistence type="inferred from homology"/>
<keyword evidence="4" id="KW-0812">Transmembrane</keyword>
<evidence type="ECO:0000256" key="2">
    <source>
        <dbReference type="ARBA" id="ARBA00029447"/>
    </source>
</evidence>
<accession>A0ABM7T2Q6</accession>
<gene>
    <name evidence="7" type="ORF">psyc5s11_15070</name>
</gene>
<dbReference type="PANTHER" id="PTHR32089:SF112">
    <property type="entry name" value="LYSOZYME-LIKE PROTEIN-RELATED"/>
    <property type="match status" value="1"/>
</dbReference>
<organism evidence="7 8">
    <name type="scientific">Clostridium gelidum</name>
    <dbReference type="NCBI Taxonomy" id="704125"/>
    <lineage>
        <taxon>Bacteria</taxon>
        <taxon>Bacillati</taxon>
        <taxon>Bacillota</taxon>
        <taxon>Clostridia</taxon>
        <taxon>Eubacteriales</taxon>
        <taxon>Clostridiaceae</taxon>
        <taxon>Clostridium</taxon>
    </lineage>
</organism>
<protein>
    <submittedName>
        <fullName evidence="7">Methyl-accepting chemotaxis protein</fullName>
    </submittedName>
</protein>
<evidence type="ECO:0000256" key="4">
    <source>
        <dbReference type="SAM" id="Phobius"/>
    </source>
</evidence>
<feature type="transmembrane region" description="Helical" evidence="4">
    <location>
        <begin position="165"/>
        <end position="187"/>
    </location>
</feature>
<dbReference type="InterPro" id="IPR004089">
    <property type="entry name" value="MCPsignal_dom"/>
</dbReference>
<dbReference type="EMBL" id="AP024849">
    <property type="protein sequence ID" value="BCZ45440.1"/>
    <property type="molecule type" value="Genomic_DNA"/>
</dbReference>
<feature type="domain" description="HAMP" evidence="6">
    <location>
        <begin position="188"/>
        <end position="240"/>
    </location>
</feature>
<dbReference type="Gene3D" id="1.10.287.950">
    <property type="entry name" value="Methyl-accepting chemotaxis protein"/>
    <property type="match status" value="1"/>
</dbReference>
<dbReference type="InterPro" id="IPR003660">
    <property type="entry name" value="HAMP_dom"/>
</dbReference>
<dbReference type="InterPro" id="IPR029151">
    <property type="entry name" value="Sensor-like_sf"/>
</dbReference>
<reference evidence="8" key="1">
    <citation type="submission" date="2021-07" db="EMBL/GenBank/DDBJ databases">
        <title>Complete genome sequencing of a Clostridium isolate.</title>
        <authorList>
            <person name="Ueki A."/>
            <person name="Tonouchi A."/>
        </authorList>
    </citation>
    <scope>NUCLEOTIDE SEQUENCE [LARGE SCALE GENOMIC DNA]</scope>
    <source>
        <strain evidence="8">C5S11</strain>
    </source>
</reference>
<keyword evidence="8" id="KW-1185">Reference proteome</keyword>
<dbReference type="RefSeq" id="WP_224037040.1">
    <property type="nucleotide sequence ID" value="NZ_AP024849.1"/>
</dbReference>
<dbReference type="Proteomes" id="UP000824633">
    <property type="component" value="Chromosome"/>
</dbReference>
<dbReference type="CDD" id="cd06225">
    <property type="entry name" value="HAMP"/>
    <property type="match status" value="1"/>
</dbReference>
<dbReference type="InterPro" id="IPR004090">
    <property type="entry name" value="Chemotax_Me-accpt_rcpt"/>
</dbReference>
<keyword evidence="4" id="KW-0472">Membrane</keyword>
<dbReference type="Gene3D" id="1.10.8.500">
    <property type="entry name" value="HAMP domain in histidine kinase"/>
    <property type="match status" value="1"/>
</dbReference>
<feature type="transmembrane region" description="Helical" evidence="4">
    <location>
        <begin position="9"/>
        <end position="33"/>
    </location>
</feature>
<name>A0ABM7T2Q6_9CLOT</name>
<dbReference type="PANTHER" id="PTHR32089">
    <property type="entry name" value="METHYL-ACCEPTING CHEMOTAXIS PROTEIN MCPB"/>
    <property type="match status" value="1"/>
</dbReference>
<comment type="similarity">
    <text evidence="2">Belongs to the methyl-accepting chemotaxis (MCP) protein family.</text>
</comment>
<evidence type="ECO:0000256" key="1">
    <source>
        <dbReference type="ARBA" id="ARBA00023224"/>
    </source>
</evidence>
<dbReference type="PROSITE" id="PS50111">
    <property type="entry name" value="CHEMOTAXIS_TRANSDUC_2"/>
    <property type="match status" value="1"/>
</dbReference>
<evidence type="ECO:0000259" key="6">
    <source>
        <dbReference type="PROSITE" id="PS50885"/>
    </source>
</evidence>
<dbReference type="Pfam" id="PF00672">
    <property type="entry name" value="HAMP"/>
    <property type="match status" value="1"/>
</dbReference>
<dbReference type="PROSITE" id="PS50885">
    <property type="entry name" value="HAMP"/>
    <property type="match status" value="1"/>
</dbReference>
<evidence type="ECO:0000313" key="7">
    <source>
        <dbReference type="EMBL" id="BCZ45440.1"/>
    </source>
</evidence>
<evidence type="ECO:0000259" key="5">
    <source>
        <dbReference type="PROSITE" id="PS50111"/>
    </source>
</evidence>
<dbReference type="SUPFAM" id="SSF58104">
    <property type="entry name" value="Methyl-accepting chemotaxis protein (MCP) signaling domain"/>
    <property type="match status" value="1"/>
</dbReference>
<dbReference type="SMART" id="SM00283">
    <property type="entry name" value="MA"/>
    <property type="match status" value="1"/>
</dbReference>
<dbReference type="SMART" id="SM00304">
    <property type="entry name" value="HAMP"/>
    <property type="match status" value="1"/>
</dbReference>
<sequence>MFKSIRKNLIFNFVAMAVIILLSNTIFSTYQMITGLQNQMKDDGSNLANIIKINMENVGIDDINKIQAIVDETYDNSEGNLFYIGVVSPDRTLVAGTSKDSIGQKIETKELENVFKGKTEAFMNEWKNTPAYNVTVPIKQGEKVVLSVSVGISVNNMENTITSGIVKSIIAGIIILIMVTIAAIIIAKRIAEPIESMEVTIGEIGKGDLTAEYEVKGKDEIGRLAYSSNETRKGLRILIKKIKAISLSLNNLSQDISNGGGEVASASEEIVAAVTSVSEQGIKQTEDLSNALGILEDFSSDLNNVSDKLLKLGENGEEIKNDSTKGAENITSLSNTIEDMQKSFHIVRNKVGNLDESISEINSIVDVINSVAKQTNLLALNASIEAARAGESGKGFSVVAGEIKKLAEEVLNSAKNITGLVNKVMRETKDVSETTDLAANIVEESKENIEESVSAFKEIITKVNNIPVKINEVNEVLQKTMKGKDKIISTVESIASNSEEISSLSQEVTASTEEQSAITNEMAITAKKLLNMAKALEKNTSSFKV</sequence>
<dbReference type="PRINTS" id="PR00260">
    <property type="entry name" value="CHEMTRNSDUCR"/>
</dbReference>
<feature type="domain" description="Methyl-accepting transducer" evidence="5">
    <location>
        <begin position="259"/>
        <end position="495"/>
    </location>
</feature>
<dbReference type="Gene3D" id="3.30.450.20">
    <property type="entry name" value="PAS domain"/>
    <property type="match status" value="1"/>
</dbReference>
<dbReference type="SUPFAM" id="SSF103190">
    <property type="entry name" value="Sensory domain-like"/>
    <property type="match status" value="1"/>
</dbReference>
<evidence type="ECO:0000256" key="3">
    <source>
        <dbReference type="PROSITE-ProRule" id="PRU00284"/>
    </source>
</evidence>
<dbReference type="Pfam" id="PF00015">
    <property type="entry name" value="MCPsignal"/>
    <property type="match status" value="1"/>
</dbReference>
<keyword evidence="1 3" id="KW-0807">Transducer</keyword>